<accession>A0A8F2W3D2</accession>
<evidence type="ECO:0000256" key="2">
    <source>
        <dbReference type="ARBA" id="ARBA00005582"/>
    </source>
</evidence>
<evidence type="ECO:0000256" key="4">
    <source>
        <dbReference type="ARBA" id="ARBA00022801"/>
    </source>
</evidence>
<proteinExistence type="inferred from homology"/>
<gene>
    <name evidence="7" type="ORF">CA7LBN_003633</name>
</gene>
<protein>
    <recommendedName>
        <fullName evidence="6">Nudix hydrolase domain-containing protein</fullName>
    </recommendedName>
</protein>
<dbReference type="Pfam" id="PF00293">
    <property type="entry name" value="NUDIX"/>
    <property type="match status" value="1"/>
</dbReference>
<dbReference type="GO" id="GO:0046872">
    <property type="term" value="F:metal ion binding"/>
    <property type="evidence" value="ECO:0007669"/>
    <property type="project" value="UniProtKB-KW"/>
</dbReference>
<dbReference type="InterPro" id="IPR028071">
    <property type="entry name" value="Macro-like_dom"/>
</dbReference>
<dbReference type="InterPro" id="IPR002589">
    <property type="entry name" value="Macro_dom"/>
</dbReference>
<dbReference type="AlphaFoldDB" id="A0A8F2W3D2"/>
<dbReference type="InterPro" id="IPR020084">
    <property type="entry name" value="NUDIX_hydrolase_CS"/>
</dbReference>
<dbReference type="Pfam" id="PF14519">
    <property type="entry name" value="Macro_2"/>
    <property type="match status" value="1"/>
</dbReference>
<dbReference type="SUPFAM" id="SSF52949">
    <property type="entry name" value="Macro domain-like"/>
    <property type="match status" value="1"/>
</dbReference>
<dbReference type="InterPro" id="IPR043472">
    <property type="entry name" value="Macro_dom-like"/>
</dbReference>
<dbReference type="SMART" id="SM00506">
    <property type="entry name" value="A1pp"/>
    <property type="match status" value="1"/>
</dbReference>
<evidence type="ECO:0000256" key="3">
    <source>
        <dbReference type="ARBA" id="ARBA00022723"/>
    </source>
</evidence>
<dbReference type="Gene3D" id="3.90.79.10">
    <property type="entry name" value="Nucleoside Triphosphate Pyrophosphohydrolase"/>
    <property type="match status" value="1"/>
</dbReference>
<reference evidence="7" key="1">
    <citation type="submission" date="2021-06" db="EMBL/GenBank/DDBJ databases">
        <title>Candida auris outbreak in lebanese hospital.</title>
        <authorList>
            <person name="Finianos M."/>
        </authorList>
    </citation>
    <scope>NUCLEOTIDE SEQUENCE</scope>
    <source>
        <strain evidence="7">CA7LBN</strain>
    </source>
</reference>
<dbReference type="EMBL" id="CP076752">
    <property type="protein sequence ID" value="QWW24776.1"/>
    <property type="molecule type" value="Genomic_DNA"/>
</dbReference>
<dbReference type="InterPro" id="IPR015797">
    <property type="entry name" value="NUDIX_hydrolase-like_dom_sf"/>
</dbReference>
<keyword evidence="3" id="KW-0479">Metal-binding</keyword>
<name>A0A8F2W3D2_CANAR</name>
<dbReference type="Proteomes" id="UP000825438">
    <property type="component" value="Chromosome IV"/>
</dbReference>
<dbReference type="PROSITE" id="PS51462">
    <property type="entry name" value="NUDIX"/>
    <property type="match status" value="1"/>
</dbReference>
<dbReference type="PANTHER" id="PTHR43758">
    <property type="entry name" value="7,8-DIHYDRO-8-OXOGUANINE TRIPHOSPHATASE"/>
    <property type="match status" value="1"/>
</dbReference>
<evidence type="ECO:0000256" key="5">
    <source>
        <dbReference type="ARBA" id="ARBA00022842"/>
    </source>
</evidence>
<sequence>MPPIKFCFVNTSSILVECLQKAIAEVSPHLPSSVTITVAQQSLQQFFQAKEPDPTTIVTPANSFSFMGGGFDKAVINCLASDSSKEKILEESIQNHVLGINQGFLPPASAHTIDMRGFSYFRGSLADAKGVTSIIEVPTMEVPSPIIHDRVFYCTWALLEKLASENVETVILPAFGAGFGGVPPGTCARLMVGAIVLWYMPAPSPLARSSAVLLYLRRKYSKFGKPSDIKKIEAYYTDSGKKSFTETGKEQKSPWMGRWNGVGGKLDAGESPLECIIRETKEETGLDVPSYKDKGVLRWVKDDIDLGGVHLFVGEVSPDFVAAYKTPRCFCHEGVLDWKKVDWLLHKDNTGIVDNIKIILESLLTSDERNVWIAEYKEGVLFRCESLGPCI</sequence>
<dbReference type="Gene3D" id="3.40.220.10">
    <property type="entry name" value="Leucine Aminopeptidase, subunit E, domain 1"/>
    <property type="match status" value="1"/>
</dbReference>
<evidence type="ECO:0000259" key="6">
    <source>
        <dbReference type="PROSITE" id="PS51462"/>
    </source>
</evidence>
<evidence type="ECO:0000313" key="7">
    <source>
        <dbReference type="EMBL" id="QWW24776.1"/>
    </source>
</evidence>
<dbReference type="PANTHER" id="PTHR43758:SF2">
    <property type="entry name" value="OXIDIZED PURINE NUCLEOSIDE TRIPHOSPHATE HYDROLASE"/>
    <property type="match status" value="1"/>
</dbReference>
<comment type="cofactor">
    <cofactor evidence="1">
        <name>Mg(2+)</name>
        <dbReference type="ChEBI" id="CHEBI:18420"/>
    </cofactor>
</comment>
<comment type="similarity">
    <text evidence="2">Belongs to the Nudix hydrolase family.</text>
</comment>
<evidence type="ECO:0000256" key="1">
    <source>
        <dbReference type="ARBA" id="ARBA00001946"/>
    </source>
</evidence>
<feature type="domain" description="Nudix hydrolase" evidence="6">
    <location>
        <begin position="197"/>
        <end position="365"/>
    </location>
</feature>
<keyword evidence="5" id="KW-0460">Magnesium</keyword>
<dbReference type="CDD" id="cd18886">
    <property type="entry name" value="NUDIX_MutT_Nudt1"/>
    <property type="match status" value="1"/>
</dbReference>
<dbReference type="InterPro" id="IPR000086">
    <property type="entry name" value="NUDIX_hydrolase_dom"/>
</dbReference>
<dbReference type="SUPFAM" id="SSF55811">
    <property type="entry name" value="Nudix"/>
    <property type="match status" value="1"/>
</dbReference>
<dbReference type="GO" id="GO:0005737">
    <property type="term" value="C:cytoplasm"/>
    <property type="evidence" value="ECO:0007669"/>
    <property type="project" value="TreeGrafter"/>
</dbReference>
<dbReference type="PROSITE" id="PS00893">
    <property type="entry name" value="NUDIX_BOX"/>
    <property type="match status" value="1"/>
</dbReference>
<dbReference type="GO" id="GO:0016818">
    <property type="term" value="F:hydrolase activity, acting on acid anhydrides, in phosphorus-containing anhydrides"/>
    <property type="evidence" value="ECO:0007669"/>
    <property type="project" value="TreeGrafter"/>
</dbReference>
<keyword evidence="4" id="KW-0378">Hydrolase</keyword>
<organism evidence="7">
    <name type="scientific">Candidozyma auris</name>
    <name type="common">Yeast</name>
    <name type="synonym">Candida auris</name>
    <dbReference type="NCBI Taxonomy" id="498019"/>
    <lineage>
        <taxon>Eukaryota</taxon>
        <taxon>Fungi</taxon>
        <taxon>Dikarya</taxon>
        <taxon>Ascomycota</taxon>
        <taxon>Saccharomycotina</taxon>
        <taxon>Pichiomycetes</taxon>
        <taxon>Metschnikowiaceae</taxon>
        <taxon>Candidozyma</taxon>
    </lineage>
</organism>